<accession>A0AAC9HLK2</accession>
<dbReference type="PANTHER" id="PTHR33169">
    <property type="entry name" value="PADR-FAMILY TRANSCRIPTIONAL REGULATOR"/>
    <property type="match status" value="1"/>
</dbReference>
<dbReference type="Pfam" id="PF03551">
    <property type="entry name" value="PadR"/>
    <property type="match status" value="1"/>
</dbReference>
<dbReference type="PANTHER" id="PTHR33169:SF14">
    <property type="entry name" value="TRANSCRIPTIONAL REGULATOR RV3488"/>
    <property type="match status" value="1"/>
</dbReference>
<evidence type="ECO:0000313" key="3">
    <source>
        <dbReference type="EMBL" id="AOS61537.1"/>
    </source>
</evidence>
<keyword evidence="4" id="KW-1185">Reference proteome</keyword>
<dbReference type="KEGG" id="ahm:TL08_03525"/>
<evidence type="ECO:0000256" key="1">
    <source>
        <dbReference type="SAM" id="MobiDB-lite"/>
    </source>
</evidence>
<reference evidence="4" key="1">
    <citation type="submission" date="2016-03" db="EMBL/GenBank/DDBJ databases">
        <title>Complete genome sequence of the type strain Actinoalloteichus hymeniacidonis DSM 45092.</title>
        <authorList>
            <person name="Schaffert L."/>
            <person name="Albersmeier A."/>
            <person name="Winkler A."/>
            <person name="Kalinowski J."/>
            <person name="Zotchev S."/>
            <person name="Ruckert C."/>
        </authorList>
    </citation>
    <scope>NUCLEOTIDE SEQUENCE [LARGE SCALE GENOMIC DNA]</scope>
    <source>
        <strain evidence="4">HPA177(T) (DSM 45092(T))</strain>
    </source>
</reference>
<feature type="compositionally biased region" description="Polar residues" evidence="1">
    <location>
        <begin position="9"/>
        <end position="21"/>
    </location>
</feature>
<organism evidence="3 4">
    <name type="scientific">Actinoalloteichus hymeniacidonis</name>
    <dbReference type="NCBI Taxonomy" id="340345"/>
    <lineage>
        <taxon>Bacteria</taxon>
        <taxon>Bacillati</taxon>
        <taxon>Actinomycetota</taxon>
        <taxon>Actinomycetes</taxon>
        <taxon>Pseudonocardiales</taxon>
        <taxon>Pseudonocardiaceae</taxon>
        <taxon>Actinoalloteichus</taxon>
    </lineage>
</organism>
<proteinExistence type="predicted"/>
<dbReference type="InterPro" id="IPR052509">
    <property type="entry name" value="Metal_resp_DNA-bind_regulator"/>
</dbReference>
<name>A0AAC9HLK2_9PSEU</name>
<dbReference type="Gene3D" id="1.10.10.10">
    <property type="entry name" value="Winged helix-like DNA-binding domain superfamily/Winged helix DNA-binding domain"/>
    <property type="match status" value="1"/>
</dbReference>
<dbReference type="Proteomes" id="UP000095210">
    <property type="component" value="Chromosome"/>
</dbReference>
<dbReference type="SUPFAM" id="SSF46785">
    <property type="entry name" value="Winged helix' DNA-binding domain"/>
    <property type="match status" value="1"/>
</dbReference>
<sequence>MRQRLRTAQAPTPSGSVRTTSGIVDRHDEAVSATRLLMLGLVRSFGRTNGYQVRRELLSWNADRWGNVNPGSIYHALKQLRGNGLLRTVDEPARQSGRRSEGIYEITEDGETEFLRLLRAALIEVDDPHSGELEAAISFLPNLPAEESAALLRQRLTKLQQRRRTLAADVEQLPGWGKPAQVGELYRLWHGQTDAEIRWLRELIGRIETSAS</sequence>
<gene>
    <name evidence="3" type="ORF">TL08_03525</name>
</gene>
<feature type="domain" description="Transcription regulator PadR N-terminal" evidence="2">
    <location>
        <begin position="39"/>
        <end position="114"/>
    </location>
</feature>
<dbReference type="AlphaFoldDB" id="A0AAC9HLK2"/>
<dbReference type="InterPro" id="IPR036388">
    <property type="entry name" value="WH-like_DNA-bd_sf"/>
</dbReference>
<dbReference type="EMBL" id="CP014859">
    <property type="protein sequence ID" value="AOS61537.1"/>
    <property type="molecule type" value="Genomic_DNA"/>
</dbReference>
<dbReference type="InterPro" id="IPR005149">
    <property type="entry name" value="Tscrpt_reg_PadR_N"/>
</dbReference>
<dbReference type="InterPro" id="IPR036390">
    <property type="entry name" value="WH_DNA-bd_sf"/>
</dbReference>
<evidence type="ECO:0000313" key="4">
    <source>
        <dbReference type="Proteomes" id="UP000095210"/>
    </source>
</evidence>
<evidence type="ECO:0000259" key="2">
    <source>
        <dbReference type="Pfam" id="PF03551"/>
    </source>
</evidence>
<protein>
    <submittedName>
        <fullName evidence="3">Transcriptional regulator PadR-like family</fullName>
    </submittedName>
</protein>
<feature type="region of interest" description="Disordered" evidence="1">
    <location>
        <begin position="1"/>
        <end position="21"/>
    </location>
</feature>